<reference evidence="1" key="1">
    <citation type="submission" date="2014-11" db="EMBL/GenBank/DDBJ databases">
        <authorList>
            <person name="Amaro Gonzalez C."/>
        </authorList>
    </citation>
    <scope>NUCLEOTIDE SEQUENCE</scope>
</reference>
<name>A0A0E9SQ24_ANGAN</name>
<organism evidence="1">
    <name type="scientific">Anguilla anguilla</name>
    <name type="common">European freshwater eel</name>
    <name type="synonym">Muraena anguilla</name>
    <dbReference type="NCBI Taxonomy" id="7936"/>
    <lineage>
        <taxon>Eukaryota</taxon>
        <taxon>Metazoa</taxon>
        <taxon>Chordata</taxon>
        <taxon>Craniata</taxon>
        <taxon>Vertebrata</taxon>
        <taxon>Euteleostomi</taxon>
        <taxon>Actinopterygii</taxon>
        <taxon>Neopterygii</taxon>
        <taxon>Teleostei</taxon>
        <taxon>Anguilliformes</taxon>
        <taxon>Anguillidae</taxon>
        <taxon>Anguilla</taxon>
    </lineage>
</organism>
<dbReference type="AlphaFoldDB" id="A0A0E9SQ24"/>
<evidence type="ECO:0000313" key="1">
    <source>
        <dbReference type="EMBL" id="JAH43337.1"/>
    </source>
</evidence>
<accession>A0A0E9SQ24</accession>
<dbReference type="EMBL" id="GBXM01065240">
    <property type="protein sequence ID" value="JAH43337.1"/>
    <property type="molecule type" value="Transcribed_RNA"/>
</dbReference>
<proteinExistence type="predicted"/>
<reference evidence="1" key="2">
    <citation type="journal article" date="2015" name="Fish Shellfish Immunol.">
        <title>Early steps in the European eel (Anguilla anguilla)-Vibrio vulnificus interaction in the gills: Role of the RtxA13 toxin.</title>
        <authorList>
            <person name="Callol A."/>
            <person name="Pajuelo D."/>
            <person name="Ebbesson L."/>
            <person name="Teles M."/>
            <person name="MacKenzie S."/>
            <person name="Amaro C."/>
        </authorList>
    </citation>
    <scope>NUCLEOTIDE SEQUENCE</scope>
</reference>
<protein>
    <submittedName>
        <fullName evidence="1">Uncharacterized protein</fullName>
    </submittedName>
</protein>
<sequence>MACSDFVLLFQHSFHSSIFCVESKDVTLVITRAFVSQGAEIRQISTKFLSA</sequence>